<feature type="chain" id="PRO_5046256872" description="TRL-like family protein" evidence="1">
    <location>
        <begin position="23"/>
        <end position="106"/>
    </location>
</feature>
<evidence type="ECO:0000313" key="3">
    <source>
        <dbReference type="Proteomes" id="UP000245263"/>
    </source>
</evidence>
<protein>
    <recommendedName>
        <fullName evidence="4">TRL-like family protein</fullName>
    </recommendedName>
</protein>
<dbReference type="EMBL" id="AP025028">
    <property type="protein sequence ID" value="BDA79933.1"/>
    <property type="molecule type" value="Genomic_DNA"/>
</dbReference>
<sequence>MKNKMKLILFSLTLLLATNCASGPVGGLLFSNIKYPGATNGTDIKSNAQAEDCIYNVLGLFGFGNSGAGQIAKDNKISRIATIDYRSLNVLVGVFRMQCTVLTGEK</sequence>
<keyword evidence="3" id="KW-1185">Reference proteome</keyword>
<keyword evidence="1" id="KW-0732">Signal</keyword>
<dbReference type="Proteomes" id="UP000245263">
    <property type="component" value="Chromosome 1"/>
</dbReference>
<reference evidence="2 3" key="1">
    <citation type="submission" date="2021-08" db="EMBL/GenBank/DDBJ databases">
        <title>Complete genome sequence of Leptospira kobayashii strain E30.</title>
        <authorList>
            <person name="Nakao R."/>
            <person name="Nakamura S."/>
            <person name="Masuzawa T."/>
            <person name="Koizumi N."/>
        </authorList>
    </citation>
    <scope>NUCLEOTIDE SEQUENCE [LARGE SCALE GENOMIC DNA]</scope>
    <source>
        <strain evidence="2 3">E30</strain>
    </source>
</reference>
<dbReference type="Pfam" id="PF13146">
    <property type="entry name" value="TRL"/>
    <property type="match status" value="1"/>
</dbReference>
<dbReference type="InterPro" id="IPR025113">
    <property type="entry name" value="TRL-like"/>
</dbReference>
<evidence type="ECO:0000313" key="2">
    <source>
        <dbReference type="EMBL" id="BDA79933.1"/>
    </source>
</evidence>
<evidence type="ECO:0008006" key="4">
    <source>
        <dbReference type="Google" id="ProtNLM"/>
    </source>
</evidence>
<organism evidence="2 3">
    <name type="scientific">Leptospira kobayashii</name>
    <dbReference type="NCBI Taxonomy" id="1917830"/>
    <lineage>
        <taxon>Bacteria</taxon>
        <taxon>Pseudomonadati</taxon>
        <taxon>Spirochaetota</taxon>
        <taxon>Spirochaetia</taxon>
        <taxon>Leptospirales</taxon>
        <taxon>Leptospiraceae</taxon>
        <taxon>Leptospira</taxon>
    </lineage>
</organism>
<accession>A0ABM7UM03</accession>
<gene>
    <name evidence="2" type="ORF">LPTSP3_g28630</name>
</gene>
<feature type="signal peptide" evidence="1">
    <location>
        <begin position="1"/>
        <end position="22"/>
    </location>
</feature>
<name>A0ABM7UM03_9LEPT</name>
<evidence type="ECO:0000256" key="1">
    <source>
        <dbReference type="SAM" id="SignalP"/>
    </source>
</evidence>
<proteinExistence type="predicted"/>